<dbReference type="InterPro" id="IPR032710">
    <property type="entry name" value="NTF2-like_dom_sf"/>
</dbReference>
<name>A0A072NJ17_SCHAZ</name>
<evidence type="ECO:0000256" key="2">
    <source>
        <dbReference type="ARBA" id="ARBA00023002"/>
    </source>
</evidence>
<proteinExistence type="inferred from homology"/>
<dbReference type="PANTHER" id="PTHR41534:SF2">
    <property type="entry name" value="3-PHENYLPROPIONATE_CINNAMIC ACID DIOXYGENASE SUBUNIT BETA"/>
    <property type="match status" value="1"/>
</dbReference>
<dbReference type="Gene3D" id="3.10.450.50">
    <property type="match status" value="1"/>
</dbReference>
<dbReference type="SUPFAM" id="SSF54427">
    <property type="entry name" value="NTF2-like"/>
    <property type="match status" value="1"/>
</dbReference>
<dbReference type="Proteomes" id="UP000027936">
    <property type="component" value="Unassembled WGS sequence"/>
</dbReference>
<evidence type="ECO:0000313" key="3">
    <source>
        <dbReference type="EMBL" id="KEF37262.1"/>
    </source>
</evidence>
<evidence type="ECO:0000256" key="1">
    <source>
        <dbReference type="ARBA" id="ARBA00009570"/>
    </source>
</evidence>
<reference evidence="3 4" key="1">
    <citation type="submission" date="2014-04" db="EMBL/GenBank/DDBJ databases">
        <title>Draft genome sequence of Bacillus azotoformans MEV2011, a (co-) denitrifying strain unable to grow in the presence of oxygen.</title>
        <authorList>
            <person name="Nielsen M."/>
            <person name="Schreiber L."/>
            <person name="Finster K."/>
            <person name="Schramm A."/>
        </authorList>
    </citation>
    <scope>NUCLEOTIDE SEQUENCE [LARGE SCALE GENOMIC DNA]</scope>
    <source>
        <strain evidence="3 4">MEV2011</strain>
    </source>
</reference>
<dbReference type="GO" id="GO:0051213">
    <property type="term" value="F:dioxygenase activity"/>
    <property type="evidence" value="ECO:0007669"/>
    <property type="project" value="UniProtKB-KW"/>
</dbReference>
<dbReference type="EMBL" id="JJRY01000016">
    <property type="protein sequence ID" value="KEF37262.1"/>
    <property type="molecule type" value="Genomic_DNA"/>
</dbReference>
<dbReference type="GO" id="GO:0019380">
    <property type="term" value="P:3-phenylpropionate catabolic process"/>
    <property type="evidence" value="ECO:0007669"/>
    <property type="project" value="TreeGrafter"/>
</dbReference>
<organism evidence="3 4">
    <name type="scientific">Schinkia azotoformans MEV2011</name>
    <dbReference type="NCBI Taxonomy" id="1348973"/>
    <lineage>
        <taxon>Bacteria</taxon>
        <taxon>Bacillati</taxon>
        <taxon>Bacillota</taxon>
        <taxon>Bacilli</taxon>
        <taxon>Bacillales</taxon>
        <taxon>Bacillaceae</taxon>
        <taxon>Calidifontibacillus/Schinkia group</taxon>
        <taxon>Schinkia</taxon>
    </lineage>
</organism>
<keyword evidence="3" id="KW-0223">Dioxygenase</keyword>
<dbReference type="CDD" id="cd00667">
    <property type="entry name" value="ring_hydroxylating_dioxygenases_beta"/>
    <property type="match status" value="1"/>
</dbReference>
<dbReference type="RefSeq" id="WP_035197050.1">
    <property type="nucleotide sequence ID" value="NZ_JJRY01000016.1"/>
</dbReference>
<dbReference type="InterPro" id="IPR000391">
    <property type="entry name" value="Rng_hydr_dOase-bsu"/>
</dbReference>
<protein>
    <submittedName>
        <fullName evidence="3">Small subunit of phenylpropionate dioxygenase</fullName>
    </submittedName>
</protein>
<dbReference type="AlphaFoldDB" id="A0A072NJ17"/>
<dbReference type="Pfam" id="PF00866">
    <property type="entry name" value="Ring_hydroxyl_B"/>
    <property type="match status" value="1"/>
</dbReference>
<dbReference type="PANTHER" id="PTHR41534">
    <property type="entry name" value="BLR3401 PROTEIN"/>
    <property type="match status" value="1"/>
</dbReference>
<gene>
    <name evidence="3" type="ORF">M670_03508</name>
</gene>
<evidence type="ECO:0000313" key="4">
    <source>
        <dbReference type="Proteomes" id="UP000027936"/>
    </source>
</evidence>
<keyword evidence="2" id="KW-0560">Oxidoreductase</keyword>
<comment type="caution">
    <text evidence="3">The sequence shown here is derived from an EMBL/GenBank/DDBJ whole genome shotgun (WGS) entry which is preliminary data.</text>
</comment>
<accession>A0A072NJ17</accession>
<dbReference type="PATRIC" id="fig|1348973.3.peg.3386"/>
<dbReference type="OrthoDB" id="7446267at2"/>
<comment type="similarity">
    <text evidence="1">Belongs to the bacterial ring-hydroxylating dioxygenase beta subunit family.</text>
</comment>
<sequence>MTVSRAIKVSPELYQEGIEFFLQEAEAIDNGNFKEWLDFMSDDFTYKIPIRVTREKAAETEFCELAAFMDETKSSLEMRVLRAYSEYNWAEDPASRTRHFLTNFRASVDPNCKNTIHYKTNFLFYRGKFDSPTYQFLSGERHDSITKINGEWKLSKRLILLDHATIPMSNMAIFI</sequence>